<dbReference type="SMART" id="SM01027">
    <property type="entry name" value="Beta-Casp"/>
    <property type="match status" value="1"/>
</dbReference>
<dbReference type="PANTHER" id="PTHR46094:SF1">
    <property type="entry name" value="INTEGRATOR COMPLEX SUBUNIT 9"/>
    <property type="match status" value="1"/>
</dbReference>
<evidence type="ECO:0000256" key="4">
    <source>
        <dbReference type="ARBA" id="ARBA00022490"/>
    </source>
</evidence>
<accession>A0AA87ZW48</accession>
<dbReference type="InterPro" id="IPR027074">
    <property type="entry name" value="Integrator_9su"/>
</dbReference>
<comment type="caution">
    <text evidence="7">The sequence shown here is derived from an EMBL/GenBank/DDBJ whole genome shotgun (WGS) entry which is preliminary data.</text>
</comment>
<dbReference type="GO" id="GO:0032039">
    <property type="term" value="C:integrator complex"/>
    <property type="evidence" value="ECO:0007669"/>
    <property type="project" value="InterPro"/>
</dbReference>
<evidence type="ECO:0000256" key="1">
    <source>
        <dbReference type="ARBA" id="ARBA00004123"/>
    </source>
</evidence>
<feature type="domain" description="Beta-Casp" evidence="6">
    <location>
        <begin position="336"/>
        <end position="457"/>
    </location>
</feature>
<sequence length="669" mass="73795">MKFTCLSKGGGFHFPPCHILNICGFRILFDVPLDFSALTIFSPIPTGFDDEPKRREIEAPLGAKDLICSEPWYKTVESLHLWKASSIDVVLISSPMGLLGLPFLTRMKGFSAKIYATEATARIGQLMLEDLVSMHMEFRQFNGAEESDFPRWMRWEDLARLPSALKDIVLGNDGGKLGGWMPLYSAVDVKDCIRKIHTLKYAEETCYNGTLIIKAFSSGLEIGACNWGINSPKGDVAFVSNSVFLSGHAMGFDYHALVGSDLVLYSDFSSLHAMDDKENEINYVPSANDSLSLRSLNYTDDNSEESEKLAFVCSCAVDAVKTGGSVLIPMNRIGILLQLLEQISASLDSSNLKVPIYFISSVAEELLALTNIIPEWLCRERQEKLFSGEPLFAHVELVREKKVHVFSAVHSPELLTNWQEPCIVFSPNGSLRLGPVVPLLQRWCGDQNSLLVLEDGIDAELALLPFKPMAIKVLQCSFLSGMKLRNVQPLLEVLQPKVVALPEDLTNISFPKSMPFSVLPYTENETLSIPRLKSSQLEIPMDLATQFNFKKLKQEHISVTRLKGELTVGHGKYHLLSRNKPADLKCRHIMYWGSPDVGSLLAALSKMGIKGTIGGGMMDAESESVSTVQIHEPNRACIEIRATSTVITAADENLAAHISVAISSVLAGI</sequence>
<dbReference type="GO" id="GO:0034472">
    <property type="term" value="P:snRNA 3'-end processing"/>
    <property type="evidence" value="ECO:0007669"/>
    <property type="project" value="TreeGrafter"/>
</dbReference>
<dbReference type="Gene3D" id="3.40.50.10890">
    <property type="match status" value="1"/>
</dbReference>
<dbReference type="EMBL" id="BTGU01000011">
    <property type="protein sequence ID" value="GMN40700.1"/>
    <property type="molecule type" value="Genomic_DNA"/>
</dbReference>
<dbReference type="InterPro" id="IPR036866">
    <property type="entry name" value="RibonucZ/Hydroxyglut_hydro"/>
</dbReference>
<evidence type="ECO:0000259" key="6">
    <source>
        <dbReference type="SMART" id="SM01027"/>
    </source>
</evidence>
<keyword evidence="5" id="KW-0539">Nucleus</keyword>
<evidence type="ECO:0000256" key="3">
    <source>
        <dbReference type="ARBA" id="ARBA00006861"/>
    </source>
</evidence>
<keyword evidence="4" id="KW-0963">Cytoplasm</keyword>
<evidence type="ECO:0000313" key="8">
    <source>
        <dbReference type="Proteomes" id="UP001187192"/>
    </source>
</evidence>
<evidence type="ECO:0000256" key="5">
    <source>
        <dbReference type="ARBA" id="ARBA00023242"/>
    </source>
</evidence>
<dbReference type="Pfam" id="PF16661">
    <property type="entry name" value="Lactamase_B_6"/>
    <property type="match status" value="1"/>
</dbReference>
<evidence type="ECO:0000256" key="2">
    <source>
        <dbReference type="ARBA" id="ARBA00004496"/>
    </source>
</evidence>
<dbReference type="GO" id="GO:0005737">
    <property type="term" value="C:cytoplasm"/>
    <property type="evidence" value="ECO:0007669"/>
    <property type="project" value="UniProtKB-SubCell"/>
</dbReference>
<comment type="similarity">
    <text evidence="3">Belongs to the metallo-beta-lactamase superfamily. RNA-metabolizing metallo-beta-lactamase-like family. INTS9 subfamily.</text>
</comment>
<comment type="subcellular location">
    <subcellularLocation>
        <location evidence="2">Cytoplasm</location>
    </subcellularLocation>
    <subcellularLocation>
        <location evidence="1">Nucleus</location>
    </subcellularLocation>
</comment>
<organism evidence="7 8">
    <name type="scientific">Ficus carica</name>
    <name type="common">Common fig</name>
    <dbReference type="NCBI Taxonomy" id="3494"/>
    <lineage>
        <taxon>Eukaryota</taxon>
        <taxon>Viridiplantae</taxon>
        <taxon>Streptophyta</taxon>
        <taxon>Embryophyta</taxon>
        <taxon>Tracheophyta</taxon>
        <taxon>Spermatophyta</taxon>
        <taxon>Magnoliopsida</taxon>
        <taxon>eudicotyledons</taxon>
        <taxon>Gunneridae</taxon>
        <taxon>Pentapetalae</taxon>
        <taxon>rosids</taxon>
        <taxon>fabids</taxon>
        <taxon>Rosales</taxon>
        <taxon>Moraceae</taxon>
        <taxon>Ficeae</taxon>
        <taxon>Ficus</taxon>
    </lineage>
</organism>
<dbReference type="Pfam" id="PF10996">
    <property type="entry name" value="Beta-Casp"/>
    <property type="match status" value="1"/>
</dbReference>
<dbReference type="Gene3D" id="3.60.15.10">
    <property type="entry name" value="Ribonuclease Z/Hydroxyacylglutathione hydrolase-like"/>
    <property type="match status" value="1"/>
</dbReference>
<proteinExistence type="inferred from homology"/>
<name>A0AA87ZW48_FICCA</name>
<dbReference type="AlphaFoldDB" id="A0AA87ZW48"/>
<keyword evidence="8" id="KW-1185">Reference proteome</keyword>
<evidence type="ECO:0000313" key="7">
    <source>
        <dbReference type="EMBL" id="GMN40700.1"/>
    </source>
</evidence>
<protein>
    <recommendedName>
        <fullName evidence="6">Beta-Casp domain-containing protein</fullName>
    </recommendedName>
</protein>
<gene>
    <name evidence="7" type="ORF">TIFTF001_009925</name>
</gene>
<dbReference type="SUPFAM" id="SSF56281">
    <property type="entry name" value="Metallo-hydrolase/oxidoreductase"/>
    <property type="match status" value="1"/>
</dbReference>
<dbReference type="Proteomes" id="UP001187192">
    <property type="component" value="Unassembled WGS sequence"/>
</dbReference>
<reference evidence="7" key="1">
    <citation type="submission" date="2023-07" db="EMBL/GenBank/DDBJ databases">
        <title>draft genome sequence of fig (Ficus carica).</title>
        <authorList>
            <person name="Takahashi T."/>
            <person name="Nishimura K."/>
        </authorList>
    </citation>
    <scope>NUCLEOTIDE SEQUENCE</scope>
</reference>
<dbReference type="InterPro" id="IPR001279">
    <property type="entry name" value="Metallo-B-lactamas"/>
</dbReference>
<dbReference type="PANTHER" id="PTHR46094">
    <property type="entry name" value="INTEGRATOR COMPLEX SUBUNIT 9"/>
    <property type="match status" value="1"/>
</dbReference>
<dbReference type="InterPro" id="IPR022712">
    <property type="entry name" value="Beta_Casp"/>
</dbReference>